<dbReference type="PANTHER" id="PTHR22840:SF12">
    <property type="entry name" value="WD REPEAT-CONTAINING PROTEIN 36"/>
    <property type="match status" value="1"/>
</dbReference>
<dbReference type="SUPFAM" id="SSF50978">
    <property type="entry name" value="WD40 repeat-like"/>
    <property type="match status" value="1"/>
</dbReference>
<feature type="domain" description="WDR36/Utp21 N-terminal" evidence="2">
    <location>
        <begin position="33"/>
        <end position="289"/>
    </location>
</feature>
<keyword evidence="4" id="KW-1185">Reference proteome</keyword>
<accession>A2FQ68</accession>
<dbReference type="InterPro" id="IPR015943">
    <property type="entry name" value="WD40/YVTN_repeat-like_dom_sf"/>
</dbReference>
<dbReference type="PROSITE" id="PS50082">
    <property type="entry name" value="WD_REPEATS_2"/>
    <property type="match status" value="1"/>
</dbReference>
<dbReference type="OrthoDB" id="10250769at2759"/>
<dbReference type="EMBL" id="DS113939">
    <property type="protein sequence ID" value="EAX92940.1"/>
    <property type="molecule type" value="Genomic_DNA"/>
</dbReference>
<dbReference type="VEuPathDB" id="TrichDB:TVAGG3_0238790"/>
<dbReference type="STRING" id="5722.A2FQ68"/>
<keyword evidence="1" id="KW-0853">WD repeat</keyword>
<protein>
    <submittedName>
        <fullName evidence="3">WD repeat protein, putative</fullName>
    </submittedName>
</protein>
<dbReference type="SMART" id="SM00320">
    <property type="entry name" value="WD40"/>
    <property type="match status" value="4"/>
</dbReference>
<proteinExistence type="predicted"/>
<reference evidence="3" key="1">
    <citation type="submission" date="2006-10" db="EMBL/GenBank/DDBJ databases">
        <authorList>
            <person name="Amadeo P."/>
            <person name="Zhao Q."/>
            <person name="Wortman J."/>
            <person name="Fraser-Liggett C."/>
            <person name="Carlton J."/>
        </authorList>
    </citation>
    <scope>NUCLEOTIDE SEQUENCE</scope>
    <source>
        <strain evidence="3">G3</strain>
    </source>
</reference>
<dbReference type="InterPro" id="IPR059157">
    <property type="entry name" value="WDR36-Utp21_N"/>
</dbReference>
<dbReference type="InParanoid" id="A2FQ68"/>
<evidence type="ECO:0000256" key="1">
    <source>
        <dbReference type="PROSITE-ProRule" id="PRU00221"/>
    </source>
</evidence>
<dbReference type="eggNOG" id="KOG1539">
    <property type="taxonomic scope" value="Eukaryota"/>
</dbReference>
<evidence type="ECO:0000313" key="3">
    <source>
        <dbReference type="EMBL" id="EAX92940.1"/>
    </source>
</evidence>
<gene>
    <name evidence="3" type="ORF">TVAG_489790</name>
</gene>
<feature type="repeat" description="WD" evidence="1">
    <location>
        <begin position="256"/>
        <end position="291"/>
    </location>
</feature>
<dbReference type="AlphaFoldDB" id="A2FQ68"/>
<dbReference type="PROSITE" id="PS50294">
    <property type="entry name" value="WD_REPEATS_REGION"/>
    <property type="match status" value="1"/>
</dbReference>
<dbReference type="Proteomes" id="UP000001542">
    <property type="component" value="Unassembled WGS sequence"/>
</dbReference>
<evidence type="ECO:0000313" key="4">
    <source>
        <dbReference type="Proteomes" id="UP000001542"/>
    </source>
</evidence>
<reference evidence="3" key="2">
    <citation type="journal article" date="2007" name="Science">
        <title>Draft genome sequence of the sexually transmitted pathogen Trichomonas vaginalis.</title>
        <authorList>
            <person name="Carlton J.M."/>
            <person name="Hirt R.P."/>
            <person name="Silva J.C."/>
            <person name="Delcher A.L."/>
            <person name="Schatz M."/>
            <person name="Zhao Q."/>
            <person name="Wortman J.R."/>
            <person name="Bidwell S.L."/>
            <person name="Alsmark U.C.M."/>
            <person name="Besteiro S."/>
            <person name="Sicheritz-Ponten T."/>
            <person name="Noel C.J."/>
            <person name="Dacks J.B."/>
            <person name="Foster P.G."/>
            <person name="Simillion C."/>
            <person name="Van de Peer Y."/>
            <person name="Miranda-Saavedra D."/>
            <person name="Barton G.J."/>
            <person name="Westrop G.D."/>
            <person name="Mueller S."/>
            <person name="Dessi D."/>
            <person name="Fiori P.L."/>
            <person name="Ren Q."/>
            <person name="Paulsen I."/>
            <person name="Zhang H."/>
            <person name="Bastida-Corcuera F.D."/>
            <person name="Simoes-Barbosa A."/>
            <person name="Brown M.T."/>
            <person name="Hayes R.D."/>
            <person name="Mukherjee M."/>
            <person name="Okumura C.Y."/>
            <person name="Schneider R."/>
            <person name="Smith A.J."/>
            <person name="Vanacova S."/>
            <person name="Villalvazo M."/>
            <person name="Haas B.J."/>
            <person name="Pertea M."/>
            <person name="Feldblyum T.V."/>
            <person name="Utterback T.R."/>
            <person name="Shu C.L."/>
            <person name="Osoegawa K."/>
            <person name="de Jong P.J."/>
            <person name="Hrdy I."/>
            <person name="Horvathova L."/>
            <person name="Zubacova Z."/>
            <person name="Dolezal P."/>
            <person name="Malik S.B."/>
            <person name="Logsdon J.M. Jr."/>
            <person name="Henze K."/>
            <person name="Gupta A."/>
            <person name="Wang C.C."/>
            <person name="Dunne R.L."/>
            <person name="Upcroft J.A."/>
            <person name="Upcroft P."/>
            <person name="White O."/>
            <person name="Salzberg S.L."/>
            <person name="Tang P."/>
            <person name="Chiu C.-H."/>
            <person name="Lee Y.-S."/>
            <person name="Embley T.M."/>
            <person name="Coombs G.H."/>
            <person name="Mottram J.C."/>
            <person name="Tachezy J."/>
            <person name="Fraser-Liggett C.M."/>
            <person name="Johnson P.J."/>
        </authorList>
    </citation>
    <scope>NUCLEOTIDE SEQUENCE [LARGE SCALE GENOMIC DNA]</scope>
    <source>
        <strain evidence="3">G3</strain>
    </source>
</reference>
<organism evidence="3 4">
    <name type="scientific">Trichomonas vaginalis (strain ATCC PRA-98 / G3)</name>
    <dbReference type="NCBI Taxonomy" id="412133"/>
    <lineage>
        <taxon>Eukaryota</taxon>
        <taxon>Metamonada</taxon>
        <taxon>Parabasalia</taxon>
        <taxon>Trichomonadida</taxon>
        <taxon>Trichomonadidae</taxon>
        <taxon>Trichomonas</taxon>
    </lineage>
</organism>
<dbReference type="InterPro" id="IPR001680">
    <property type="entry name" value="WD40_rpt"/>
</dbReference>
<dbReference type="Gene3D" id="2.130.10.10">
    <property type="entry name" value="YVTN repeat-like/Quinoprotein amine dehydrogenase"/>
    <property type="match status" value="1"/>
</dbReference>
<name>A2FQ68_TRIV3</name>
<dbReference type="KEGG" id="tva:4750659"/>
<evidence type="ECO:0000259" key="2">
    <source>
        <dbReference type="Pfam" id="PF25171"/>
    </source>
</evidence>
<dbReference type="PANTHER" id="PTHR22840">
    <property type="entry name" value="WD REPEAT-CONTAINING PROTEIN 36"/>
    <property type="match status" value="1"/>
</dbReference>
<dbReference type="Pfam" id="PF25171">
    <property type="entry name" value="Beta-prop_WDR36-Utp21_1st"/>
    <property type="match status" value="1"/>
</dbReference>
<sequence>MFDCFDYAKDIGQICNEIPFTMNTAGDYTFLSVAVERNFHVYSAKELKLNFEGINHQEKITHIAADSSRIFTSTEHFLRSTIRSTNEYQEIELDEPIEVLEACQGILLAASGNELTAYKPISLDEIFTIDCEKHITAICHPKAALNKVIAAYDDGSFDLWNVNRQQLIFHFEGFDSPIIKIIQSPDKDTLGYATMDGRLIFHNFVYNKELFAFQHTDLVCGYSFRTDGLAHIAVGLANGDLIVWNLNDHQILAKLAHAHDGSITSVHFLPGTNLLITGGSDNAIRQWDFRSRLRRFRKIIPCSIRP</sequence>
<dbReference type="InterPro" id="IPR036322">
    <property type="entry name" value="WD40_repeat_dom_sf"/>
</dbReference>